<dbReference type="SUPFAM" id="SSF54593">
    <property type="entry name" value="Glyoxalase/Bleomycin resistance protein/Dihydroxybiphenyl dioxygenase"/>
    <property type="match status" value="1"/>
</dbReference>
<dbReference type="Gene3D" id="3.10.180.10">
    <property type="entry name" value="2,3-Dihydroxybiphenyl 1,2-Dioxygenase, domain 1"/>
    <property type="match status" value="1"/>
</dbReference>
<dbReference type="AlphaFoldDB" id="A0AAU8A7X7"/>
<sequence>MSNLKGLFHVSLHVSNARESIEFYQKLGLEYMFELKEGGEEAEPWVIYMKIAHGQYLELQPVHARTPEGIPDNEGTVHYDKNQTAWHFALETEDIGVLIRSLAEQGIEVFTGPDRTKRVTGLEDAIWGGDGCRIAWIVDPDGTPIELMEQVGQTMQRKYDTE</sequence>
<organism evidence="2">
    <name type="scientific">Christensenella massiliensis</name>
    <dbReference type="NCBI Taxonomy" id="1805714"/>
    <lineage>
        <taxon>Bacteria</taxon>
        <taxon>Bacillati</taxon>
        <taxon>Bacillota</taxon>
        <taxon>Clostridia</taxon>
        <taxon>Christensenellales</taxon>
        <taxon>Christensenellaceae</taxon>
        <taxon>Christensenella</taxon>
    </lineage>
</organism>
<gene>
    <name evidence="2" type="ORF">PUP29_11810</name>
</gene>
<evidence type="ECO:0000259" key="1">
    <source>
        <dbReference type="PROSITE" id="PS51819"/>
    </source>
</evidence>
<dbReference type="RefSeq" id="WP_079545553.1">
    <property type="nucleotide sequence ID" value="NZ_CP117826.1"/>
</dbReference>
<reference evidence="2" key="1">
    <citation type="submission" date="2023-02" db="EMBL/GenBank/DDBJ databases">
        <title>Gut commensal Christensenella minuta modulates host metabolism via a new class of secondary bile acids.</title>
        <authorList>
            <person name="Liu C."/>
        </authorList>
    </citation>
    <scope>NUCLEOTIDE SEQUENCE</scope>
    <source>
        <strain evidence="2">CA70</strain>
    </source>
</reference>
<evidence type="ECO:0000313" key="2">
    <source>
        <dbReference type="EMBL" id="XCC62202.1"/>
    </source>
</evidence>
<dbReference type="InterPro" id="IPR004360">
    <property type="entry name" value="Glyas_Fos-R_dOase_dom"/>
</dbReference>
<accession>A0AAU8A7X7</accession>
<dbReference type="PROSITE" id="PS51819">
    <property type="entry name" value="VOC"/>
    <property type="match status" value="1"/>
</dbReference>
<dbReference type="InterPro" id="IPR029068">
    <property type="entry name" value="Glyas_Bleomycin-R_OHBP_Dase"/>
</dbReference>
<dbReference type="EMBL" id="CP117826">
    <property type="protein sequence ID" value="XCC62202.1"/>
    <property type="molecule type" value="Genomic_DNA"/>
</dbReference>
<protein>
    <submittedName>
        <fullName evidence="2">VOC family protein</fullName>
    </submittedName>
</protein>
<dbReference type="InterPro" id="IPR037523">
    <property type="entry name" value="VOC_core"/>
</dbReference>
<name>A0AAU8A7X7_9FIRM</name>
<feature type="domain" description="VOC" evidence="1">
    <location>
        <begin position="6"/>
        <end position="150"/>
    </location>
</feature>
<dbReference type="Pfam" id="PF00903">
    <property type="entry name" value="Glyoxalase"/>
    <property type="match status" value="1"/>
</dbReference>
<proteinExistence type="predicted"/>
<dbReference type="CDD" id="cd06587">
    <property type="entry name" value="VOC"/>
    <property type="match status" value="1"/>
</dbReference>